<comment type="similarity">
    <text evidence="2 7">Belongs to the peptidase M14 family.</text>
</comment>
<reference evidence="10 11" key="1">
    <citation type="submission" date="2024-02" db="EMBL/GenBank/DDBJ databases">
        <authorList>
            <person name="Chen Y."/>
            <person name="Shah S."/>
            <person name="Dougan E. K."/>
            <person name="Thang M."/>
            <person name="Chan C."/>
        </authorList>
    </citation>
    <scope>NUCLEOTIDE SEQUENCE [LARGE SCALE GENOMIC DNA]</scope>
</reference>
<evidence type="ECO:0000256" key="5">
    <source>
        <dbReference type="ARBA" id="ARBA00022833"/>
    </source>
</evidence>
<comment type="cofactor">
    <cofactor evidence="1">
        <name>Zn(2+)</name>
        <dbReference type="ChEBI" id="CHEBI:29105"/>
    </cofactor>
</comment>
<evidence type="ECO:0000259" key="9">
    <source>
        <dbReference type="PROSITE" id="PS52035"/>
    </source>
</evidence>
<dbReference type="PROSITE" id="PS52035">
    <property type="entry name" value="PEPTIDASE_M14"/>
    <property type="match status" value="1"/>
</dbReference>
<keyword evidence="4" id="KW-0378">Hydrolase</keyword>
<evidence type="ECO:0000256" key="6">
    <source>
        <dbReference type="ARBA" id="ARBA00023049"/>
    </source>
</evidence>
<evidence type="ECO:0000256" key="1">
    <source>
        <dbReference type="ARBA" id="ARBA00001947"/>
    </source>
</evidence>
<dbReference type="PANTHER" id="PTHR11705:SF143">
    <property type="entry name" value="SLL0236 PROTEIN"/>
    <property type="match status" value="1"/>
</dbReference>
<keyword evidence="3" id="KW-0645">Protease</keyword>
<name>A0ABP0QZ74_9DINO</name>
<feature type="domain" description="Peptidase M14" evidence="9">
    <location>
        <begin position="32"/>
        <end position="121"/>
    </location>
</feature>
<keyword evidence="11" id="KW-1185">Reference proteome</keyword>
<evidence type="ECO:0000256" key="3">
    <source>
        <dbReference type="ARBA" id="ARBA00022670"/>
    </source>
</evidence>
<dbReference type="Gene3D" id="3.40.630.10">
    <property type="entry name" value="Zn peptidases"/>
    <property type="match status" value="1"/>
</dbReference>
<evidence type="ECO:0000256" key="4">
    <source>
        <dbReference type="ARBA" id="ARBA00022801"/>
    </source>
</evidence>
<evidence type="ECO:0000256" key="8">
    <source>
        <dbReference type="SAM" id="SignalP"/>
    </source>
</evidence>
<gene>
    <name evidence="10" type="ORF">SCF082_LOCUS44032</name>
</gene>
<keyword evidence="6" id="KW-0482">Metalloprotease</keyword>
<evidence type="ECO:0000256" key="2">
    <source>
        <dbReference type="ARBA" id="ARBA00005988"/>
    </source>
</evidence>
<feature type="signal peptide" evidence="8">
    <location>
        <begin position="1"/>
        <end position="22"/>
    </location>
</feature>
<dbReference type="Pfam" id="PF00246">
    <property type="entry name" value="Peptidase_M14"/>
    <property type="match status" value="1"/>
</dbReference>
<organism evidence="10 11">
    <name type="scientific">Durusdinium trenchii</name>
    <dbReference type="NCBI Taxonomy" id="1381693"/>
    <lineage>
        <taxon>Eukaryota</taxon>
        <taxon>Sar</taxon>
        <taxon>Alveolata</taxon>
        <taxon>Dinophyceae</taxon>
        <taxon>Suessiales</taxon>
        <taxon>Symbiodiniaceae</taxon>
        <taxon>Durusdinium</taxon>
    </lineage>
</organism>
<evidence type="ECO:0000313" key="10">
    <source>
        <dbReference type="EMBL" id="CAK9093597.1"/>
    </source>
</evidence>
<dbReference type="InterPro" id="IPR000834">
    <property type="entry name" value="Peptidase_M14"/>
</dbReference>
<accession>A0ABP0QZ74</accession>
<proteinExistence type="inferred from homology"/>
<evidence type="ECO:0000256" key="7">
    <source>
        <dbReference type="PROSITE-ProRule" id="PRU01379"/>
    </source>
</evidence>
<dbReference type="SUPFAM" id="SSF53187">
    <property type="entry name" value="Zn-dependent exopeptidases"/>
    <property type="match status" value="1"/>
</dbReference>
<comment type="caution">
    <text evidence="7">Lacks conserved residue(s) required for the propagation of feature annotation.</text>
</comment>
<feature type="chain" id="PRO_5045274445" description="Peptidase M14 domain-containing protein" evidence="8">
    <location>
        <begin position="23"/>
        <end position="121"/>
    </location>
</feature>
<dbReference type="PANTHER" id="PTHR11705">
    <property type="entry name" value="PROTEASE FAMILY M14 CARBOXYPEPTIDASE A,B"/>
    <property type="match status" value="1"/>
</dbReference>
<comment type="caution">
    <text evidence="10">The sequence shown here is derived from an EMBL/GenBank/DDBJ whole genome shotgun (WGS) entry which is preliminary data.</text>
</comment>
<evidence type="ECO:0000313" key="11">
    <source>
        <dbReference type="Proteomes" id="UP001642464"/>
    </source>
</evidence>
<dbReference type="EMBL" id="CAXAMM010040492">
    <property type="protein sequence ID" value="CAK9093597.1"/>
    <property type="molecule type" value="Genomic_DNA"/>
</dbReference>
<dbReference type="Proteomes" id="UP001642464">
    <property type="component" value="Unassembled WGS sequence"/>
</dbReference>
<sequence length="121" mass="13942">MVWRRIWFLCSLQFLITNSSWTEKLDHGSISGFPSYDEANKLLEQFLQQHPNELTKQQIGKSFESRPIYAYILGTRDGRQQHPPQVLLTALTHAREPAGLTVLIYFLGHLLDQFQQGDAQA</sequence>
<keyword evidence="8" id="KW-0732">Signal</keyword>
<protein>
    <recommendedName>
        <fullName evidence="9">Peptidase M14 domain-containing protein</fullName>
    </recommendedName>
</protein>
<keyword evidence="5" id="KW-0862">Zinc</keyword>